<accession>A0A9K3DUS6</accession>
<name>A0A9K3DUS6_HELAN</name>
<keyword evidence="2" id="KW-1185">Reference proteome</keyword>
<reference evidence="1" key="2">
    <citation type="submission" date="2020-06" db="EMBL/GenBank/DDBJ databases">
        <title>Helianthus annuus Genome sequencing and assembly Release 2.</title>
        <authorList>
            <person name="Gouzy J."/>
            <person name="Langlade N."/>
            <person name="Munos S."/>
        </authorList>
    </citation>
    <scope>NUCLEOTIDE SEQUENCE</scope>
    <source>
        <tissue evidence="1">Leaves</tissue>
    </source>
</reference>
<gene>
    <name evidence="1" type="ORF">HanXRQr2_Chr16g0769371</name>
</gene>
<dbReference type="EMBL" id="MNCJ02000331">
    <property type="protein sequence ID" value="KAF5761804.1"/>
    <property type="molecule type" value="Genomic_DNA"/>
</dbReference>
<organism evidence="1 2">
    <name type="scientific">Helianthus annuus</name>
    <name type="common">Common sunflower</name>
    <dbReference type="NCBI Taxonomy" id="4232"/>
    <lineage>
        <taxon>Eukaryota</taxon>
        <taxon>Viridiplantae</taxon>
        <taxon>Streptophyta</taxon>
        <taxon>Embryophyta</taxon>
        <taxon>Tracheophyta</taxon>
        <taxon>Spermatophyta</taxon>
        <taxon>Magnoliopsida</taxon>
        <taxon>eudicotyledons</taxon>
        <taxon>Gunneridae</taxon>
        <taxon>Pentapetalae</taxon>
        <taxon>asterids</taxon>
        <taxon>campanulids</taxon>
        <taxon>Asterales</taxon>
        <taxon>Asteraceae</taxon>
        <taxon>Asteroideae</taxon>
        <taxon>Heliantheae alliance</taxon>
        <taxon>Heliantheae</taxon>
        <taxon>Helianthus</taxon>
    </lineage>
</organism>
<reference evidence="1" key="1">
    <citation type="journal article" date="2017" name="Nature">
        <title>The sunflower genome provides insights into oil metabolism, flowering and Asterid evolution.</title>
        <authorList>
            <person name="Badouin H."/>
            <person name="Gouzy J."/>
            <person name="Grassa C.J."/>
            <person name="Murat F."/>
            <person name="Staton S.E."/>
            <person name="Cottret L."/>
            <person name="Lelandais-Briere C."/>
            <person name="Owens G.L."/>
            <person name="Carrere S."/>
            <person name="Mayjonade B."/>
            <person name="Legrand L."/>
            <person name="Gill N."/>
            <person name="Kane N.C."/>
            <person name="Bowers J.E."/>
            <person name="Hubner S."/>
            <person name="Bellec A."/>
            <person name="Berard A."/>
            <person name="Berges H."/>
            <person name="Blanchet N."/>
            <person name="Boniface M.C."/>
            <person name="Brunel D."/>
            <person name="Catrice O."/>
            <person name="Chaidir N."/>
            <person name="Claudel C."/>
            <person name="Donnadieu C."/>
            <person name="Faraut T."/>
            <person name="Fievet G."/>
            <person name="Helmstetter N."/>
            <person name="King M."/>
            <person name="Knapp S.J."/>
            <person name="Lai Z."/>
            <person name="Le Paslier M.C."/>
            <person name="Lippi Y."/>
            <person name="Lorenzon L."/>
            <person name="Mandel J.R."/>
            <person name="Marage G."/>
            <person name="Marchand G."/>
            <person name="Marquand E."/>
            <person name="Bret-Mestries E."/>
            <person name="Morien E."/>
            <person name="Nambeesan S."/>
            <person name="Nguyen T."/>
            <person name="Pegot-Espagnet P."/>
            <person name="Pouilly N."/>
            <person name="Raftis F."/>
            <person name="Sallet E."/>
            <person name="Schiex T."/>
            <person name="Thomas J."/>
            <person name="Vandecasteele C."/>
            <person name="Vares D."/>
            <person name="Vear F."/>
            <person name="Vautrin S."/>
            <person name="Crespi M."/>
            <person name="Mangin B."/>
            <person name="Burke J.M."/>
            <person name="Salse J."/>
            <person name="Munos S."/>
            <person name="Vincourt P."/>
            <person name="Rieseberg L.H."/>
            <person name="Langlade N.B."/>
        </authorList>
    </citation>
    <scope>NUCLEOTIDE SEQUENCE</scope>
    <source>
        <tissue evidence="1">Leaves</tissue>
    </source>
</reference>
<dbReference type="Proteomes" id="UP000215914">
    <property type="component" value="Unassembled WGS sequence"/>
</dbReference>
<dbReference type="AlphaFoldDB" id="A0A9K3DUS6"/>
<dbReference type="Gramene" id="mRNA:HanXRQr2_Chr16g0769371">
    <property type="protein sequence ID" value="mRNA:HanXRQr2_Chr16g0769371"/>
    <property type="gene ID" value="HanXRQr2_Chr16g0769371"/>
</dbReference>
<comment type="caution">
    <text evidence="1">The sequence shown here is derived from an EMBL/GenBank/DDBJ whole genome shotgun (WGS) entry which is preliminary data.</text>
</comment>
<evidence type="ECO:0000313" key="1">
    <source>
        <dbReference type="EMBL" id="KAF5761804.1"/>
    </source>
</evidence>
<proteinExistence type="predicted"/>
<evidence type="ECO:0000313" key="2">
    <source>
        <dbReference type="Proteomes" id="UP000215914"/>
    </source>
</evidence>
<sequence length="53" mass="6149">MNHSNLFSLKSFEFIGSIVPIASYLMVRSEFYNGAINPFNDESVLVLYYTDFF</sequence>
<protein>
    <submittedName>
        <fullName evidence="1">Uncharacterized protein</fullName>
    </submittedName>
</protein>